<evidence type="ECO:0000313" key="9">
    <source>
        <dbReference type="EMBL" id="KAF5679400.1"/>
    </source>
</evidence>
<dbReference type="GO" id="GO:0005737">
    <property type="term" value="C:cytoplasm"/>
    <property type="evidence" value="ECO:0007669"/>
    <property type="project" value="InterPro"/>
</dbReference>
<keyword evidence="4" id="KW-0378">Hydrolase</keyword>
<evidence type="ECO:0000256" key="5">
    <source>
        <dbReference type="ARBA" id="ARBA00036696"/>
    </source>
</evidence>
<comment type="PTM">
    <text evidence="7">Carbamylation allows a single lysine to coordinate two divalent metal cations.</text>
</comment>
<dbReference type="PANTHER" id="PTHR11647:SF1">
    <property type="entry name" value="COLLAPSIN RESPONSE MEDIATOR PROTEIN"/>
    <property type="match status" value="1"/>
</dbReference>
<feature type="modified residue" description="N6-carboxylysine" evidence="7">
    <location>
        <position position="163"/>
    </location>
</feature>
<comment type="cofactor">
    <cofactor evidence="1">
        <name>Zn(2+)</name>
        <dbReference type="ChEBI" id="CHEBI:29105"/>
    </cofactor>
</comment>
<organism evidence="9 10">
    <name type="scientific">Fusarium heterosporum</name>
    <dbReference type="NCBI Taxonomy" id="42747"/>
    <lineage>
        <taxon>Eukaryota</taxon>
        <taxon>Fungi</taxon>
        <taxon>Dikarya</taxon>
        <taxon>Ascomycota</taxon>
        <taxon>Pezizomycotina</taxon>
        <taxon>Sordariomycetes</taxon>
        <taxon>Hypocreomycetidae</taxon>
        <taxon>Hypocreales</taxon>
        <taxon>Nectriaceae</taxon>
        <taxon>Fusarium</taxon>
        <taxon>Fusarium heterosporum species complex</taxon>
    </lineage>
</organism>
<evidence type="ECO:0000256" key="2">
    <source>
        <dbReference type="ARBA" id="ARBA00008829"/>
    </source>
</evidence>
<dbReference type="PANTHER" id="PTHR11647">
    <property type="entry name" value="HYDRANTOINASE/DIHYDROPYRIMIDINASE FAMILY MEMBER"/>
    <property type="match status" value="1"/>
</dbReference>
<evidence type="ECO:0000256" key="6">
    <source>
        <dbReference type="ARBA" id="ARBA00039113"/>
    </source>
</evidence>
<dbReference type="SUPFAM" id="SSF51338">
    <property type="entry name" value="Composite domain of metallo-dependent hydrolases"/>
    <property type="match status" value="2"/>
</dbReference>
<dbReference type="NCBIfam" id="TIGR02033">
    <property type="entry name" value="D-hydantoinase"/>
    <property type="match status" value="1"/>
</dbReference>
<dbReference type="InterPro" id="IPR011059">
    <property type="entry name" value="Metal-dep_hydrolase_composite"/>
</dbReference>
<dbReference type="FunFam" id="3.20.20.140:FF:000174">
    <property type="entry name" value="Dihydropyrimidinase-related protein 2"/>
    <property type="match status" value="1"/>
</dbReference>
<gene>
    <name evidence="9" type="ORF">FHETE_817</name>
</gene>
<dbReference type="Proteomes" id="UP000567885">
    <property type="component" value="Unassembled WGS sequence"/>
</dbReference>
<name>A0A8H5X203_FUSHE</name>
<comment type="similarity">
    <text evidence="2">Belongs to the metallo-dependent hydrolases superfamily. Hydantoinase/dihydropyrimidinase family.</text>
</comment>
<keyword evidence="3" id="KW-0479">Metal-binding</keyword>
<dbReference type="InterPro" id="IPR032466">
    <property type="entry name" value="Metal_Hydrolase"/>
</dbReference>
<dbReference type="SUPFAM" id="SSF51556">
    <property type="entry name" value="Metallo-dependent hydrolases"/>
    <property type="match status" value="1"/>
</dbReference>
<dbReference type="InterPro" id="IPR006680">
    <property type="entry name" value="Amidohydro-rel"/>
</dbReference>
<dbReference type="EMBL" id="JAAGWQ010000012">
    <property type="protein sequence ID" value="KAF5679400.1"/>
    <property type="molecule type" value="Genomic_DNA"/>
</dbReference>
<dbReference type="GO" id="GO:0046872">
    <property type="term" value="F:metal ion binding"/>
    <property type="evidence" value="ECO:0007669"/>
    <property type="project" value="UniProtKB-KW"/>
</dbReference>
<dbReference type="Gene3D" id="3.20.20.140">
    <property type="entry name" value="Metal-dependent hydrolases"/>
    <property type="match status" value="1"/>
</dbReference>
<feature type="domain" description="Amidohydrolase-related" evidence="8">
    <location>
        <begin position="62"/>
        <end position="469"/>
    </location>
</feature>
<dbReference type="Gene3D" id="2.30.40.10">
    <property type="entry name" value="Urease, subunit C, domain 1"/>
    <property type="match status" value="1"/>
</dbReference>
<dbReference type="InterPro" id="IPR050378">
    <property type="entry name" value="Metallo-dep_Hydrolases_sf"/>
</dbReference>
<reference evidence="9 10" key="1">
    <citation type="submission" date="2020-05" db="EMBL/GenBank/DDBJ databases">
        <title>Identification and distribution of gene clusters putatively required for synthesis of sphingolipid metabolism inhibitors in phylogenetically diverse species of the filamentous fungus Fusarium.</title>
        <authorList>
            <person name="Kim H.-S."/>
            <person name="Busman M."/>
            <person name="Brown D.W."/>
            <person name="Divon H."/>
            <person name="Uhlig S."/>
            <person name="Proctor R.H."/>
        </authorList>
    </citation>
    <scope>NUCLEOTIDE SEQUENCE [LARGE SCALE GENOMIC DNA]</scope>
    <source>
        <strain evidence="9 10">NRRL 20693</strain>
    </source>
</reference>
<evidence type="ECO:0000313" key="10">
    <source>
        <dbReference type="Proteomes" id="UP000567885"/>
    </source>
</evidence>
<comment type="caution">
    <text evidence="9">The sequence shown here is derived from an EMBL/GenBank/DDBJ whole genome shotgun (WGS) entry which is preliminary data.</text>
</comment>
<dbReference type="EC" id="3.5.2.2" evidence="6"/>
<keyword evidence="10" id="KW-1185">Reference proteome</keyword>
<comment type="catalytic activity">
    <reaction evidence="5">
        <text>5,6-dihydrouracil + H2O = 3-(carbamoylamino)propanoate + H(+)</text>
        <dbReference type="Rhea" id="RHEA:16121"/>
        <dbReference type="ChEBI" id="CHEBI:11892"/>
        <dbReference type="ChEBI" id="CHEBI:15377"/>
        <dbReference type="ChEBI" id="CHEBI:15378"/>
        <dbReference type="ChEBI" id="CHEBI:15901"/>
        <dbReference type="EC" id="3.5.2.2"/>
    </reaction>
</comment>
<sequence>MPQTSLLLANLFVIDNPKVTSNEVLPGGLEIGIREGKIAAIGYDLAAESGPETEVIDAEGAYITPGGIDSHAHIQQDSMPTGDTWESASRSAIAGGTTTVLAFAGQKRHETSVLEPVQQYHAKATGNAYCDYGFHVVLTNPTEEILQNEMPQLVEREGITSVKLYMTYEPYKLNDGQLLDVMLSCRSLGMTTMIHAENSDMIAMVIERLEKKGNTDPFFHAIARPRIAEDEASYRAISLAELVDAPILLVHVSSETAVEHVRQAQARLLPVHAETCPHYLFLLSDEIRKCTHGDNFHGAKFICAPPLRHHPSDLEGLWRGLANNAFTTWSSDHAASKYDHPQGKKLGNQDGVIRFSKVPNGLPGIETRMALLFHQSEGCLSPEKARVTLPQFVRLTASNAAKLYGMDDRKGTLMVGFDADLVIWYPSGDPRGNVTISQKNMHHGVDYTPYEGLSVRNWPRYTILRGKVVWRHDSVGVVGQKGYGQFLRRNKGKLVTGKMGQTGRGMLPGERELWL</sequence>
<dbReference type="OrthoDB" id="1924787at2759"/>
<dbReference type="CDD" id="cd01314">
    <property type="entry name" value="D-HYD"/>
    <property type="match status" value="1"/>
</dbReference>
<evidence type="ECO:0000259" key="8">
    <source>
        <dbReference type="Pfam" id="PF01979"/>
    </source>
</evidence>
<dbReference type="GO" id="GO:0004157">
    <property type="term" value="F:dihydropyrimidinase activity"/>
    <property type="evidence" value="ECO:0007669"/>
    <property type="project" value="UniProtKB-EC"/>
</dbReference>
<dbReference type="InterPro" id="IPR011778">
    <property type="entry name" value="Hydantoinase/dihydroPyrase"/>
</dbReference>
<evidence type="ECO:0000256" key="1">
    <source>
        <dbReference type="ARBA" id="ARBA00001947"/>
    </source>
</evidence>
<protein>
    <recommendedName>
        <fullName evidence="6">dihydropyrimidinase</fullName>
        <ecNumber evidence="6">3.5.2.2</ecNumber>
    </recommendedName>
</protein>
<dbReference type="Pfam" id="PF01979">
    <property type="entry name" value="Amidohydro_1"/>
    <property type="match status" value="1"/>
</dbReference>
<proteinExistence type="inferred from homology"/>
<evidence type="ECO:0000256" key="7">
    <source>
        <dbReference type="PIRSR" id="PIRSR611778-50"/>
    </source>
</evidence>
<evidence type="ECO:0000256" key="3">
    <source>
        <dbReference type="ARBA" id="ARBA00022723"/>
    </source>
</evidence>
<accession>A0A8H5X203</accession>
<evidence type="ECO:0000256" key="4">
    <source>
        <dbReference type="ARBA" id="ARBA00022801"/>
    </source>
</evidence>
<dbReference type="AlphaFoldDB" id="A0A8H5X203"/>